<evidence type="ECO:0000313" key="2">
    <source>
        <dbReference type="EMBL" id="QEI04920.1"/>
    </source>
</evidence>
<reference evidence="2 3" key="1">
    <citation type="submission" date="2019-08" db="EMBL/GenBank/DDBJ databases">
        <title>Amphibian skin-associated Pigmentiphaga: genome sequence and occurrence across geography and hosts.</title>
        <authorList>
            <person name="Bletz M.C."/>
            <person name="Bunk B."/>
            <person name="Sproeer C."/>
            <person name="Biwer P."/>
            <person name="Reiter S."/>
            <person name="Rabemananjara F.C.E."/>
            <person name="Schulz S."/>
            <person name="Overmann J."/>
            <person name="Vences M."/>
        </authorList>
    </citation>
    <scope>NUCLEOTIDE SEQUENCE [LARGE SCALE GENOMIC DNA]</scope>
    <source>
        <strain evidence="2 3">Mada1488</strain>
    </source>
</reference>
<dbReference type="GO" id="GO:0020037">
    <property type="term" value="F:heme binding"/>
    <property type="evidence" value="ECO:0007669"/>
    <property type="project" value="InterPro"/>
</dbReference>
<gene>
    <name evidence="2" type="ORF">FXN63_02985</name>
</gene>
<dbReference type="SUPFAM" id="SSF56634">
    <property type="entry name" value="Heme-dependent catalase-like"/>
    <property type="match status" value="1"/>
</dbReference>
<dbReference type="KEGG" id="pacr:FXN63_02985"/>
<name>A0A5C0AVH0_9BURK</name>
<evidence type="ECO:0000313" key="3">
    <source>
        <dbReference type="Proteomes" id="UP000325161"/>
    </source>
</evidence>
<accession>A0A5C0AVH0</accession>
<organism evidence="2 3">
    <name type="scientific">Pigmentiphaga aceris</name>
    <dbReference type="NCBI Taxonomy" id="1940612"/>
    <lineage>
        <taxon>Bacteria</taxon>
        <taxon>Pseudomonadati</taxon>
        <taxon>Pseudomonadota</taxon>
        <taxon>Betaproteobacteria</taxon>
        <taxon>Burkholderiales</taxon>
        <taxon>Alcaligenaceae</taxon>
        <taxon>Pigmentiphaga</taxon>
    </lineage>
</organism>
<dbReference type="InterPro" id="IPR020835">
    <property type="entry name" value="Catalase_sf"/>
</dbReference>
<keyword evidence="3" id="KW-1185">Reference proteome</keyword>
<dbReference type="CDD" id="cd08152">
    <property type="entry name" value="y4iL_like"/>
    <property type="match status" value="1"/>
</dbReference>
<sequence>MSTTMIDPVRFRPDIEQPEPDEAETIAGLKEALRSILDTTYKDYGHPVRSVHAKSHGILQGQVIVPALPAHLAQGMFATPGTHDAILRLSTNPGDILDDSVSTPRGMAIKIFGVEGARLPGAEGESTQNFVMVNAPAFNAKNPKAFLKSLKLLAKTTDTPQGWKKVFSSVARGAETALEAVGGESGTLKSLGGHPLTHILGETFYTVVPLRFGDYIAKLSIVPVSPSLKALTDAKLDLKEHPDGLREAVNAFFARDGAEWELRVQLCTDLETMPVEDATVVWPEDQSPYVTVARIVVPAQTGWSQARVAEVDDKMLFGPWHGLVAHQPLGGIMRARKDTYTMSANFRGERLGCPMHEPKAAGKLPG</sequence>
<comment type="function">
    <text evidence="1">Decomposes hydrogen peroxide into water and oxygen; serves to protect cells from the toxic effects of hydrogen peroxide.</text>
</comment>
<dbReference type="AlphaFoldDB" id="A0A5C0AVH0"/>
<evidence type="ECO:0000256" key="1">
    <source>
        <dbReference type="ARBA" id="ARBA00002974"/>
    </source>
</evidence>
<dbReference type="PANTHER" id="PTHR36195">
    <property type="entry name" value="DOMAIN PROTEIN, PUTATIVE (AFU_ORTHOLOGUE AFUA_5G01990)-RELATED-RELATED"/>
    <property type="match status" value="1"/>
</dbReference>
<dbReference type="Gene3D" id="2.40.180.10">
    <property type="entry name" value="Catalase core domain"/>
    <property type="match status" value="1"/>
</dbReference>
<dbReference type="Proteomes" id="UP000325161">
    <property type="component" value="Chromosome"/>
</dbReference>
<proteinExistence type="predicted"/>
<dbReference type="EMBL" id="CP043046">
    <property type="protein sequence ID" value="QEI04920.1"/>
    <property type="molecule type" value="Genomic_DNA"/>
</dbReference>
<dbReference type="PANTHER" id="PTHR36195:SF4">
    <property type="entry name" value="DOMAIN PROTEIN, PUTATIVE (AFU_ORTHOLOGUE AFUA_5G01990)-RELATED"/>
    <property type="match status" value="1"/>
</dbReference>
<dbReference type="OrthoDB" id="336698at2"/>
<protein>
    <submittedName>
        <fullName evidence="2">Catalase family protein</fullName>
    </submittedName>
</protein>
<dbReference type="RefSeq" id="WP_148812705.1">
    <property type="nucleotide sequence ID" value="NZ_CP043046.1"/>
</dbReference>